<evidence type="ECO:0000313" key="2">
    <source>
        <dbReference type="EMBL" id="NKI42407.1"/>
    </source>
</evidence>
<keyword evidence="1" id="KW-0812">Transmembrane</keyword>
<comment type="caution">
    <text evidence="2">The sequence shown here is derived from an EMBL/GenBank/DDBJ whole genome shotgun (WGS) entry which is preliminary data.</text>
</comment>
<feature type="transmembrane region" description="Helical" evidence="1">
    <location>
        <begin position="356"/>
        <end position="376"/>
    </location>
</feature>
<evidence type="ECO:0000313" key="3">
    <source>
        <dbReference type="Proteomes" id="UP000772196"/>
    </source>
</evidence>
<protein>
    <recommendedName>
        <fullName evidence="4">Integral membrane protein</fullName>
    </recommendedName>
</protein>
<keyword evidence="1" id="KW-0472">Membrane</keyword>
<keyword evidence="3" id="KW-1185">Reference proteome</keyword>
<accession>A0ABX1H206</accession>
<dbReference type="RefSeq" id="WP_168539463.1">
    <property type="nucleotide sequence ID" value="NZ_JAAWWP010000007.1"/>
</dbReference>
<dbReference type="Proteomes" id="UP000772196">
    <property type="component" value="Unassembled WGS sequence"/>
</dbReference>
<gene>
    <name evidence="2" type="ORF">HFV08_14410</name>
</gene>
<dbReference type="EMBL" id="JAAWWP010000007">
    <property type="protein sequence ID" value="NKI42407.1"/>
    <property type="molecule type" value="Genomic_DNA"/>
</dbReference>
<reference evidence="2 3" key="1">
    <citation type="submission" date="2020-04" db="EMBL/GenBank/DDBJ databases">
        <title>Phylogenetic Diversity and Antibacterial Activity against Ralstonia solanacearum of Endophytic Actinomycete Isolated from Moss.</title>
        <authorList>
            <person name="Zhuang X."/>
        </authorList>
    </citation>
    <scope>NUCLEOTIDE SEQUENCE [LARGE SCALE GENOMIC DNA]</scope>
    <source>
        <strain evidence="2 3">LD120</strain>
    </source>
</reference>
<sequence length="426" mass="46805">MDIVRRVRLRAEPGVLFRTDRRGRERRYETAGGGLAAVRYFPPVEDEKGKEPLFPERWGTAVFEDAEGRPVLQIPLAQWFPEADRLGTLFLDEAEHLDRSGLSGLVRELGIPLHTEAKSLRDMPSAYQRHRGVYFSLRAVPLFCELLRGVSMLFFIAAFITVMVSDGPSETAYAVASGSLFVVPATLVLSSVVLRRRAPDRVPPGPGLLVRPIPEPSPAVTHRFLTVPFVKVLPEYVVLTDSTGRESWFAREGSAAVSQVTVVSDTEGEKLAVELQGPGEQVRAMLPWRWWFGGTGGERSWKSLVDALGLPVKHRVEEHETDMAHSLGVPLGADMRGRAPLAPKDARSATRSSEGAAARGEWVLLLFAAIFLPGLGLGPDDLVLFLAGVFSALTFLLILIPYATHQLRSRLRLDRPAAAHEPESTA</sequence>
<evidence type="ECO:0000256" key="1">
    <source>
        <dbReference type="SAM" id="Phobius"/>
    </source>
</evidence>
<proteinExistence type="predicted"/>
<organism evidence="2 3">
    <name type="scientific">Streptomyces physcomitrii</name>
    <dbReference type="NCBI Taxonomy" id="2724184"/>
    <lineage>
        <taxon>Bacteria</taxon>
        <taxon>Bacillati</taxon>
        <taxon>Actinomycetota</taxon>
        <taxon>Actinomycetes</taxon>
        <taxon>Kitasatosporales</taxon>
        <taxon>Streptomycetaceae</taxon>
        <taxon>Streptomyces</taxon>
    </lineage>
</organism>
<feature type="transmembrane region" description="Helical" evidence="1">
    <location>
        <begin position="382"/>
        <end position="403"/>
    </location>
</feature>
<feature type="transmembrane region" description="Helical" evidence="1">
    <location>
        <begin position="171"/>
        <end position="194"/>
    </location>
</feature>
<feature type="transmembrane region" description="Helical" evidence="1">
    <location>
        <begin position="146"/>
        <end position="165"/>
    </location>
</feature>
<evidence type="ECO:0008006" key="4">
    <source>
        <dbReference type="Google" id="ProtNLM"/>
    </source>
</evidence>
<keyword evidence="1" id="KW-1133">Transmembrane helix</keyword>
<name>A0ABX1H206_9ACTN</name>